<dbReference type="EMBL" id="WNWR01000016">
    <property type="protein sequence ID" value="KAE9993979.1"/>
    <property type="molecule type" value="Genomic_DNA"/>
</dbReference>
<dbReference type="OrthoDB" id="3940238at2759"/>
<keyword evidence="1" id="KW-0732">Signal</keyword>
<evidence type="ECO:0000313" key="4">
    <source>
        <dbReference type="Proteomes" id="UP000447873"/>
    </source>
</evidence>
<evidence type="ECO:0000256" key="1">
    <source>
        <dbReference type="SAM" id="SignalP"/>
    </source>
</evidence>
<dbReference type="AlphaFoldDB" id="A0A8H3VW95"/>
<feature type="signal peptide" evidence="1">
    <location>
        <begin position="1"/>
        <end position="18"/>
    </location>
</feature>
<evidence type="ECO:0000313" key="5">
    <source>
        <dbReference type="Proteomes" id="UP000490939"/>
    </source>
</evidence>
<name>A0A8H3VW95_VENIN</name>
<evidence type="ECO:0000313" key="3">
    <source>
        <dbReference type="EMBL" id="KAE9993979.1"/>
    </source>
</evidence>
<accession>A0A8H3VW95</accession>
<feature type="chain" id="PRO_5044690967" evidence="1">
    <location>
        <begin position="19"/>
        <end position="325"/>
    </location>
</feature>
<gene>
    <name evidence="3" type="ORF">EG327_002019</name>
    <name evidence="2" type="ORF">EG328_006022</name>
</gene>
<reference evidence="3 5" key="1">
    <citation type="submission" date="2019-07" db="EMBL/GenBank/DDBJ databases">
        <title>Venturia inaequalis Genome Resource.</title>
        <authorList>
            <person name="Lichtner F.J."/>
        </authorList>
    </citation>
    <scope>NUCLEOTIDE SEQUENCE [LARGE SCALE GENOMIC DNA]</scope>
    <source>
        <strain evidence="2 4">120213</strain>
        <strain evidence="3 5">DMI_063113</strain>
    </source>
</reference>
<proteinExistence type="predicted"/>
<dbReference type="Proteomes" id="UP000490939">
    <property type="component" value="Unassembled WGS sequence"/>
</dbReference>
<protein>
    <submittedName>
        <fullName evidence="3">Uncharacterized protein</fullName>
    </submittedName>
</protein>
<keyword evidence="5" id="KW-1185">Reference proteome</keyword>
<dbReference type="Proteomes" id="UP000447873">
    <property type="component" value="Unassembled WGS sequence"/>
</dbReference>
<sequence>MKTTSFSSLMAALPVVYGAIDAIIPPAAAPAAVVAPSGPAPTNVNHLIVTNTVDQGFGGIFGKKAEPTGVPALDLSALTNVTDVKQLDLRADKADKVSAATKASEYLPGQVNGGGYATQPIQFQPTGQTQLCYTQLNGGNNCQQIYYGYNTATTIVNGGFNQGVGGQGDPGVPLCNTYYNGGGIPTSSCSIVGAPFGNVGGIGGGCQTSYFGGVQTTNCIQGGALGGYGAPYLPCFTYFNGGQQSVTCTPTTTASTYFTTSTQSFCNTFVNGGATTTSCTTNFYTSATRTSYSIINAAAKETGMPGGVLGQGVAAVLGVAAMIAL</sequence>
<evidence type="ECO:0000313" key="2">
    <source>
        <dbReference type="EMBL" id="KAE9986291.1"/>
    </source>
</evidence>
<comment type="caution">
    <text evidence="3">The sequence shown here is derived from an EMBL/GenBank/DDBJ whole genome shotgun (WGS) entry which is preliminary data.</text>
</comment>
<dbReference type="EMBL" id="WNWS01000032">
    <property type="protein sequence ID" value="KAE9986291.1"/>
    <property type="molecule type" value="Genomic_DNA"/>
</dbReference>
<organism evidence="3 5">
    <name type="scientific">Venturia inaequalis</name>
    <name type="common">Apple scab fungus</name>
    <dbReference type="NCBI Taxonomy" id="5025"/>
    <lineage>
        <taxon>Eukaryota</taxon>
        <taxon>Fungi</taxon>
        <taxon>Dikarya</taxon>
        <taxon>Ascomycota</taxon>
        <taxon>Pezizomycotina</taxon>
        <taxon>Dothideomycetes</taxon>
        <taxon>Pleosporomycetidae</taxon>
        <taxon>Venturiales</taxon>
        <taxon>Venturiaceae</taxon>
        <taxon>Venturia</taxon>
    </lineage>
</organism>